<dbReference type="OrthoDB" id="980645at2"/>
<dbReference type="EMBL" id="SSNZ01000008">
    <property type="protein sequence ID" value="THF48458.1"/>
    <property type="molecule type" value="Genomic_DNA"/>
</dbReference>
<keyword evidence="2" id="KW-1185">Reference proteome</keyword>
<dbReference type="AlphaFoldDB" id="A0A4S3ZS30"/>
<reference evidence="1 2" key="1">
    <citation type="submission" date="2019-04" db="EMBL/GenBank/DDBJ databases">
        <title>Flavobacterium sp. nov. isolated from construction timber.</title>
        <authorList>
            <person name="Lin S.-Y."/>
            <person name="Chang C.-T."/>
            <person name="Young C.-C."/>
        </authorList>
    </citation>
    <scope>NUCLEOTIDE SEQUENCE [LARGE SCALE GENOMIC DNA]</scope>
    <source>
        <strain evidence="1 2">CC-CTC003</strain>
    </source>
</reference>
<name>A0A4S3ZS30_9FLAO</name>
<protein>
    <submittedName>
        <fullName evidence="1">Uncharacterized protein</fullName>
    </submittedName>
</protein>
<evidence type="ECO:0000313" key="2">
    <source>
        <dbReference type="Proteomes" id="UP000307507"/>
    </source>
</evidence>
<comment type="caution">
    <text evidence="1">The sequence shown here is derived from an EMBL/GenBank/DDBJ whole genome shotgun (WGS) entry which is preliminary data.</text>
</comment>
<evidence type="ECO:0000313" key="1">
    <source>
        <dbReference type="EMBL" id="THF48458.1"/>
    </source>
</evidence>
<organism evidence="1 2">
    <name type="scientific">Flavobacterium supellecticarium</name>
    <dbReference type="NCBI Taxonomy" id="2565924"/>
    <lineage>
        <taxon>Bacteria</taxon>
        <taxon>Pseudomonadati</taxon>
        <taxon>Bacteroidota</taxon>
        <taxon>Flavobacteriia</taxon>
        <taxon>Flavobacteriales</taxon>
        <taxon>Flavobacteriaceae</taxon>
        <taxon>Flavobacterium</taxon>
    </lineage>
</organism>
<dbReference type="Proteomes" id="UP000307507">
    <property type="component" value="Unassembled WGS sequence"/>
</dbReference>
<sequence>MLLKPVIPVLEYIVFYDYIKNELCENKDKPKLKCNGKCHLAKEMAKASDTPEKGNEKKHISIETSIVFYKDIEEDFGFSPLFYKYKSKISSNYDLSYSHLETDSVFRPPVV</sequence>
<dbReference type="RefSeq" id="WP_136403920.1">
    <property type="nucleotide sequence ID" value="NZ_SSNZ01000008.1"/>
</dbReference>
<gene>
    <name evidence="1" type="ORF">E6C50_14335</name>
</gene>
<proteinExistence type="predicted"/>
<accession>A0A4S3ZS30</accession>